<sequence length="387" mass="43605">MRLSTGIILSILSANAFAIEHPNGAHSGSLLTRRAVVADTDGPFLQKRNNDEDKEEPAKPKVSSDPNPDSSQKPFVYVKSAFEDDPNLDSSTGDGAEGSSTDFPIYDPNQDDEATGGREDVYTDVDSDQQRLSFVDAPGDSPSRILRRIRNGLSPVKLGFEWVVSENRIFIASDRVRFGLGGKKGDRIGIDTYRILEYALRSSKSFKRLYKNPIESPFSLELPFAISDESKEEYKRLQNDVLDNIKLYISDINTAIHRIFMKPKSVSFWLKEMMEKTNDFYKFISSTKPRYSSFLAGLGVSDDKNLERLDMHIQDVKAYKSALYKEFNDTKKMIEDHRTNSEQQSTSKLLSSIRRSRGRLGIKTKSSKDGALLGNAELEYQTSSDDE</sequence>
<organism evidence="3 4">
    <name type="scientific">Batrachochytrium salamandrivorans</name>
    <dbReference type="NCBI Taxonomy" id="1357716"/>
    <lineage>
        <taxon>Eukaryota</taxon>
        <taxon>Fungi</taxon>
        <taxon>Fungi incertae sedis</taxon>
        <taxon>Chytridiomycota</taxon>
        <taxon>Chytridiomycota incertae sedis</taxon>
        <taxon>Chytridiomycetes</taxon>
        <taxon>Rhizophydiales</taxon>
        <taxon>Rhizophydiales incertae sedis</taxon>
        <taxon>Batrachochytrium</taxon>
    </lineage>
</organism>
<feature type="region of interest" description="Disordered" evidence="1">
    <location>
        <begin position="41"/>
        <end position="127"/>
    </location>
</feature>
<name>A0ABQ8FB74_9FUNG</name>
<evidence type="ECO:0000313" key="4">
    <source>
        <dbReference type="Proteomes" id="UP001648503"/>
    </source>
</evidence>
<feature type="compositionally biased region" description="Basic and acidic residues" evidence="1">
    <location>
        <begin position="48"/>
        <end position="59"/>
    </location>
</feature>
<evidence type="ECO:0000256" key="1">
    <source>
        <dbReference type="SAM" id="MobiDB-lite"/>
    </source>
</evidence>
<accession>A0ABQ8FB74</accession>
<evidence type="ECO:0000313" key="3">
    <source>
        <dbReference type="EMBL" id="KAH6595241.1"/>
    </source>
</evidence>
<feature type="signal peptide" evidence="2">
    <location>
        <begin position="1"/>
        <end position="18"/>
    </location>
</feature>
<reference evidence="3 4" key="1">
    <citation type="submission" date="2021-02" db="EMBL/GenBank/DDBJ databases">
        <title>Variation within the Batrachochytrium salamandrivorans European outbreak.</title>
        <authorList>
            <person name="Kelly M."/>
            <person name="Pasmans F."/>
            <person name="Shea T.P."/>
            <person name="Munoz J.F."/>
            <person name="Carranza S."/>
            <person name="Cuomo C.A."/>
            <person name="Martel A."/>
        </authorList>
    </citation>
    <scope>NUCLEOTIDE SEQUENCE [LARGE SCALE GENOMIC DNA]</scope>
    <source>
        <strain evidence="3 4">AMFP18/2</strain>
    </source>
</reference>
<evidence type="ECO:0000256" key="2">
    <source>
        <dbReference type="SAM" id="SignalP"/>
    </source>
</evidence>
<feature type="compositionally biased region" description="Polar residues" evidence="1">
    <location>
        <begin position="88"/>
        <end position="102"/>
    </location>
</feature>
<gene>
    <name evidence="3" type="ORF">BASA50_006034</name>
</gene>
<protein>
    <submittedName>
        <fullName evidence="3">Uncharacterized protein</fullName>
    </submittedName>
</protein>
<dbReference type="Proteomes" id="UP001648503">
    <property type="component" value="Unassembled WGS sequence"/>
</dbReference>
<feature type="chain" id="PRO_5045868133" evidence="2">
    <location>
        <begin position="19"/>
        <end position="387"/>
    </location>
</feature>
<proteinExistence type="predicted"/>
<comment type="caution">
    <text evidence="3">The sequence shown here is derived from an EMBL/GenBank/DDBJ whole genome shotgun (WGS) entry which is preliminary data.</text>
</comment>
<dbReference type="EMBL" id="JAFCIX010000312">
    <property type="protein sequence ID" value="KAH6595241.1"/>
    <property type="molecule type" value="Genomic_DNA"/>
</dbReference>
<keyword evidence="2" id="KW-0732">Signal</keyword>
<feature type="compositionally biased region" description="Polar residues" evidence="1">
    <location>
        <begin position="64"/>
        <end position="73"/>
    </location>
</feature>
<keyword evidence="4" id="KW-1185">Reference proteome</keyword>